<dbReference type="Pfam" id="PF10117">
    <property type="entry name" value="McrBC"/>
    <property type="match status" value="1"/>
</dbReference>
<dbReference type="Proteomes" id="UP000315312">
    <property type="component" value="Unassembled WGS sequence"/>
</dbReference>
<keyword evidence="1" id="KW-0540">Nuclease</keyword>
<dbReference type="OrthoDB" id="828100at2"/>
<protein>
    <submittedName>
        <fullName evidence="1">5-methylcytosine-specific restriction endonuclease McrBC regulatory subunit McrC</fullName>
    </submittedName>
</protein>
<organism evidence="1 2">
    <name type="scientific">Flavobacterium cheniae</name>
    <dbReference type="NCBI Taxonomy" id="295428"/>
    <lineage>
        <taxon>Bacteria</taxon>
        <taxon>Pseudomonadati</taxon>
        <taxon>Bacteroidota</taxon>
        <taxon>Flavobacteriia</taxon>
        <taxon>Flavobacteriales</taxon>
        <taxon>Flavobacteriaceae</taxon>
        <taxon>Flavobacterium</taxon>
    </lineage>
</organism>
<dbReference type="PANTHER" id="PTHR38733:SF1">
    <property type="entry name" value="TYPE IV METHYL-DIRECTED RESTRICTION ENZYME ECOKMCRBC"/>
    <property type="match status" value="1"/>
</dbReference>
<name>A0A562KJG2_9FLAO</name>
<keyword evidence="2" id="KW-1185">Reference proteome</keyword>
<sequence length="472" mass="55865">MGFRLHEHKNLKIHFFDEKDQEKEVDGIIKINHSNYDLFDSFSSKVFNNSSHCFVYEKNELGFSLKADYCIGLDWLGNTGRYLYVEPKLNTKTAKIFDTITDSEEEILKDDSENIPTEIKELDYLKMLLQVTYVSESNDELKGLVQIDWVAKPIEIRQKEDKLTPFLIVQYLQLVKAIVRQGLKKNYYKVQENLNNRVKGKILVGQHIKQNVFKNRFTNTFCEYQQFGEDHPENRFLKKVLQFASSYIENHEKLFGDKFIELQHTINYCRPTFELISNQVNDYELKHIKHNPFYKDYATAIDLGKKILKRFAYNITQTTNDKVATPPFWIDMPRLFELYVYSKMIEANPTDRKAIHYQFSTHGNFLDILVSKPDFQMVIDAKYKLHYQNGHLHQDIRQVAGYARLNKVREKLKVTDDRNIDCLIIYPDMEKGIMDFSLENIINQKNKEENKIKAYHKVYKLGVMLPLIQKKE</sequence>
<reference evidence="1 2" key="1">
    <citation type="journal article" date="2015" name="Stand. Genomic Sci.">
        <title>Genomic Encyclopedia of Bacterial and Archaeal Type Strains, Phase III: the genomes of soil and plant-associated and newly described type strains.</title>
        <authorList>
            <person name="Whitman W.B."/>
            <person name="Woyke T."/>
            <person name="Klenk H.P."/>
            <person name="Zhou Y."/>
            <person name="Lilburn T.G."/>
            <person name="Beck B.J."/>
            <person name="De Vos P."/>
            <person name="Vandamme P."/>
            <person name="Eisen J.A."/>
            <person name="Garrity G."/>
            <person name="Hugenholtz P."/>
            <person name="Kyrpides N.C."/>
        </authorList>
    </citation>
    <scope>NUCLEOTIDE SEQUENCE [LARGE SCALE GENOMIC DNA]</scope>
    <source>
        <strain evidence="1 2">CGMCC 1.6844</strain>
    </source>
</reference>
<dbReference type="EMBL" id="VLKM01000004">
    <property type="protein sequence ID" value="TWH95425.1"/>
    <property type="molecule type" value="Genomic_DNA"/>
</dbReference>
<gene>
    <name evidence="1" type="ORF">IP97_01101</name>
</gene>
<keyword evidence="1" id="KW-0255">Endonuclease</keyword>
<dbReference type="AlphaFoldDB" id="A0A562KJG2"/>
<proteinExistence type="predicted"/>
<keyword evidence="1" id="KW-0378">Hydrolase</keyword>
<comment type="caution">
    <text evidence="1">The sequence shown here is derived from an EMBL/GenBank/DDBJ whole genome shotgun (WGS) entry which is preliminary data.</text>
</comment>
<dbReference type="PANTHER" id="PTHR38733">
    <property type="entry name" value="PROTEIN MCRC"/>
    <property type="match status" value="1"/>
</dbReference>
<evidence type="ECO:0000313" key="1">
    <source>
        <dbReference type="EMBL" id="TWH95425.1"/>
    </source>
</evidence>
<dbReference type="GO" id="GO:0004519">
    <property type="term" value="F:endonuclease activity"/>
    <property type="evidence" value="ECO:0007669"/>
    <property type="project" value="UniProtKB-KW"/>
</dbReference>
<accession>A0A562KJG2</accession>
<dbReference type="RefSeq" id="WP_133607208.1">
    <property type="nucleotide sequence ID" value="NZ_SNZC01000001.1"/>
</dbReference>
<dbReference type="InterPro" id="IPR019292">
    <property type="entry name" value="McrC"/>
</dbReference>
<evidence type="ECO:0000313" key="2">
    <source>
        <dbReference type="Proteomes" id="UP000315312"/>
    </source>
</evidence>